<dbReference type="SUPFAM" id="SSF48179">
    <property type="entry name" value="6-phosphogluconate dehydrogenase C-terminal domain-like"/>
    <property type="match status" value="1"/>
</dbReference>
<feature type="domain" description="Pyrroline-5-carboxylate reductase catalytic N-terminal" evidence="4">
    <location>
        <begin position="2"/>
        <end position="97"/>
    </location>
</feature>
<evidence type="ECO:0000313" key="7">
    <source>
        <dbReference type="Proteomes" id="UP000628775"/>
    </source>
</evidence>
<dbReference type="PANTHER" id="PTHR11645">
    <property type="entry name" value="PYRROLINE-5-CARBOXYLATE REDUCTASE"/>
    <property type="match status" value="1"/>
</dbReference>
<dbReference type="Pfam" id="PF14748">
    <property type="entry name" value="P5CR_dimer"/>
    <property type="match status" value="1"/>
</dbReference>
<dbReference type="InterPro" id="IPR029036">
    <property type="entry name" value="P5CR_dimer"/>
</dbReference>
<dbReference type="PANTHER" id="PTHR11645:SF51">
    <property type="entry name" value="COME OPERON PROTEIN 4"/>
    <property type="match status" value="1"/>
</dbReference>
<dbReference type="Proteomes" id="UP000628775">
    <property type="component" value="Unassembled WGS sequence"/>
</dbReference>
<dbReference type="InterPro" id="IPR036291">
    <property type="entry name" value="NAD(P)-bd_dom_sf"/>
</dbReference>
<keyword evidence="2" id="KW-0560">Oxidoreductase</keyword>
<comment type="function">
    <text evidence="2">Catalyzes the reduction of 1-pyrroline-5-carboxylate (PCA) to L-proline.</text>
</comment>
<evidence type="ECO:0000259" key="4">
    <source>
        <dbReference type="Pfam" id="PF03807"/>
    </source>
</evidence>
<keyword evidence="2 3" id="KW-0521">NADP</keyword>
<protein>
    <recommendedName>
        <fullName evidence="2">Pyrroline-5-carboxylate reductase</fullName>
        <shortName evidence="2">P5C reductase</shortName>
        <shortName evidence="2">P5CR</shortName>
        <ecNumber evidence="2">1.5.1.2</ecNumber>
    </recommendedName>
    <alternativeName>
        <fullName evidence="2">PCA reductase</fullName>
    </alternativeName>
</protein>
<reference evidence="6" key="2">
    <citation type="submission" date="2020-09" db="EMBL/GenBank/DDBJ databases">
        <authorList>
            <person name="Sun Q."/>
            <person name="Zhou Y."/>
        </authorList>
    </citation>
    <scope>NUCLEOTIDE SEQUENCE</scope>
    <source>
        <strain evidence="6">CGMCC 1.15371</strain>
    </source>
</reference>
<dbReference type="Pfam" id="PF03807">
    <property type="entry name" value="F420_oxidored"/>
    <property type="match status" value="1"/>
</dbReference>
<feature type="binding site" evidence="3">
    <location>
        <begin position="6"/>
        <end position="11"/>
    </location>
    <ligand>
        <name>NADP(+)</name>
        <dbReference type="ChEBI" id="CHEBI:58349"/>
    </ligand>
</feature>
<dbReference type="HAMAP" id="MF_01925">
    <property type="entry name" value="P5C_reductase"/>
    <property type="match status" value="1"/>
</dbReference>
<dbReference type="Gene3D" id="1.10.3730.10">
    <property type="entry name" value="ProC C-terminal domain-like"/>
    <property type="match status" value="1"/>
</dbReference>
<proteinExistence type="inferred from homology"/>
<feature type="domain" description="Pyrroline-5-carboxylate reductase dimerisation" evidence="5">
    <location>
        <begin position="159"/>
        <end position="262"/>
    </location>
</feature>
<dbReference type="Gene3D" id="3.40.50.720">
    <property type="entry name" value="NAD(P)-binding Rossmann-like Domain"/>
    <property type="match status" value="1"/>
</dbReference>
<keyword evidence="2" id="KW-0963">Cytoplasm</keyword>
<evidence type="ECO:0000259" key="5">
    <source>
        <dbReference type="Pfam" id="PF14748"/>
    </source>
</evidence>
<sequence>MKVGVIGTGNMGTIIIESLIEASAIEPSQLFITNRTISKTEPLKATHPSLQVVDSARELTQNSDIIFICVKPAQISSLLETIKDLLSPRHILVSITSPVSVNQLEAAVDCKVARIIPSITNRALAGASLFSFSRRLSHEDKEQLLSLFEEISSPVLIDESITRVASDISSCGPAFLSYILEEMITAAVETTSISRDQATQLMTEMAIGFGKLLEKDIYSFETLKEKVRVKGGVTGVGLDVLEKQIGGRFTALYEATEQKFKEDHALIDPHFPSVNTKLN</sequence>
<evidence type="ECO:0000256" key="1">
    <source>
        <dbReference type="ARBA" id="ARBA00005525"/>
    </source>
</evidence>
<comment type="caution">
    <text evidence="6">The sequence shown here is derived from an EMBL/GenBank/DDBJ whole genome shotgun (WGS) entry which is preliminary data.</text>
</comment>
<keyword evidence="2" id="KW-0028">Amino-acid biosynthesis</keyword>
<dbReference type="EC" id="1.5.1.2" evidence="2"/>
<evidence type="ECO:0000256" key="3">
    <source>
        <dbReference type="PIRSR" id="PIRSR000193-1"/>
    </source>
</evidence>
<dbReference type="InterPro" id="IPR008927">
    <property type="entry name" value="6-PGluconate_DH-like_C_sf"/>
</dbReference>
<dbReference type="GO" id="GO:0004735">
    <property type="term" value="F:pyrroline-5-carboxylate reductase activity"/>
    <property type="evidence" value="ECO:0007669"/>
    <property type="project" value="UniProtKB-UniRule"/>
</dbReference>
<evidence type="ECO:0000256" key="2">
    <source>
        <dbReference type="HAMAP-Rule" id="MF_01925"/>
    </source>
</evidence>
<dbReference type="AlphaFoldDB" id="A0A8J2YHN8"/>
<dbReference type="UniPathway" id="UPA00098">
    <property type="reaction ID" value="UER00361"/>
</dbReference>
<dbReference type="SUPFAM" id="SSF51735">
    <property type="entry name" value="NAD(P)-binding Rossmann-fold domains"/>
    <property type="match status" value="1"/>
</dbReference>
<gene>
    <name evidence="2 6" type="primary">proC</name>
    <name evidence="6" type="ORF">GCM10011391_22760</name>
</gene>
<dbReference type="NCBIfam" id="NF005814">
    <property type="entry name" value="PRK07680.1"/>
    <property type="match status" value="1"/>
</dbReference>
<comment type="pathway">
    <text evidence="2">Amino-acid biosynthesis; L-proline biosynthesis; L-proline from L-glutamate 5-semialdehyde: step 1/1.</text>
</comment>
<comment type="catalytic activity">
    <reaction evidence="2">
        <text>L-proline + NAD(+) = (S)-1-pyrroline-5-carboxylate + NADH + 2 H(+)</text>
        <dbReference type="Rhea" id="RHEA:14105"/>
        <dbReference type="ChEBI" id="CHEBI:15378"/>
        <dbReference type="ChEBI" id="CHEBI:17388"/>
        <dbReference type="ChEBI" id="CHEBI:57540"/>
        <dbReference type="ChEBI" id="CHEBI:57945"/>
        <dbReference type="ChEBI" id="CHEBI:60039"/>
        <dbReference type="EC" id="1.5.1.2"/>
    </reaction>
</comment>
<keyword evidence="7" id="KW-1185">Reference proteome</keyword>
<dbReference type="GO" id="GO:0055129">
    <property type="term" value="P:L-proline biosynthetic process"/>
    <property type="evidence" value="ECO:0007669"/>
    <property type="project" value="UniProtKB-UniRule"/>
</dbReference>
<dbReference type="EMBL" id="BMIR01000009">
    <property type="protein sequence ID" value="GGE43395.1"/>
    <property type="molecule type" value="Genomic_DNA"/>
</dbReference>
<comment type="similarity">
    <text evidence="1 2">Belongs to the pyrroline-5-carboxylate reductase family.</text>
</comment>
<dbReference type="InterPro" id="IPR028939">
    <property type="entry name" value="P5C_Rdtase_cat_N"/>
</dbReference>
<comment type="subcellular location">
    <subcellularLocation>
        <location evidence="2">Cytoplasm</location>
    </subcellularLocation>
</comment>
<keyword evidence="2" id="KW-0641">Proline biosynthesis</keyword>
<dbReference type="PIRSF" id="PIRSF000193">
    <property type="entry name" value="Pyrrol-5-carb_rd"/>
    <property type="match status" value="1"/>
</dbReference>
<comment type="catalytic activity">
    <reaction evidence="2">
        <text>L-proline + NADP(+) = (S)-1-pyrroline-5-carboxylate + NADPH + 2 H(+)</text>
        <dbReference type="Rhea" id="RHEA:14109"/>
        <dbReference type="ChEBI" id="CHEBI:15378"/>
        <dbReference type="ChEBI" id="CHEBI:17388"/>
        <dbReference type="ChEBI" id="CHEBI:57783"/>
        <dbReference type="ChEBI" id="CHEBI:58349"/>
        <dbReference type="ChEBI" id="CHEBI:60039"/>
        <dbReference type="EC" id="1.5.1.2"/>
    </reaction>
</comment>
<dbReference type="RefSeq" id="WP_188693791.1">
    <property type="nucleotide sequence ID" value="NZ_BMIR01000009.1"/>
</dbReference>
<reference evidence="6" key="1">
    <citation type="journal article" date="2014" name="Int. J. Syst. Evol. Microbiol.">
        <title>Complete genome sequence of Corynebacterium casei LMG S-19264T (=DSM 44701T), isolated from a smear-ripened cheese.</title>
        <authorList>
            <consortium name="US DOE Joint Genome Institute (JGI-PGF)"/>
            <person name="Walter F."/>
            <person name="Albersmeier A."/>
            <person name="Kalinowski J."/>
            <person name="Ruckert C."/>
        </authorList>
    </citation>
    <scope>NUCLEOTIDE SEQUENCE</scope>
    <source>
        <strain evidence="6">CGMCC 1.15371</strain>
    </source>
</reference>
<organism evidence="6 7">
    <name type="scientific">Pullulanibacillus camelliae</name>
    <dbReference type="NCBI Taxonomy" id="1707096"/>
    <lineage>
        <taxon>Bacteria</taxon>
        <taxon>Bacillati</taxon>
        <taxon>Bacillota</taxon>
        <taxon>Bacilli</taxon>
        <taxon>Bacillales</taxon>
        <taxon>Sporolactobacillaceae</taxon>
        <taxon>Pullulanibacillus</taxon>
    </lineage>
</organism>
<dbReference type="GO" id="GO:0005737">
    <property type="term" value="C:cytoplasm"/>
    <property type="evidence" value="ECO:0007669"/>
    <property type="project" value="UniProtKB-SubCell"/>
</dbReference>
<evidence type="ECO:0000313" key="6">
    <source>
        <dbReference type="EMBL" id="GGE43395.1"/>
    </source>
</evidence>
<accession>A0A8J2YHN8</accession>
<name>A0A8J2YHN8_9BACL</name>
<dbReference type="InterPro" id="IPR000304">
    <property type="entry name" value="Pyrroline-COOH_reductase"/>
</dbReference>